<dbReference type="SUPFAM" id="SSF53613">
    <property type="entry name" value="Ribokinase-like"/>
    <property type="match status" value="1"/>
</dbReference>
<evidence type="ECO:0000256" key="1">
    <source>
        <dbReference type="ARBA" id="ARBA00022741"/>
    </source>
</evidence>
<keyword evidence="2" id="KW-0067">ATP-binding</keyword>
<sequence length="102" mass="10487">MVVLKGARTIVANKEGEVYINIGDNSGMATGGTGDVLTGIICSLIAQGADSFSAAIAGVYIHSLAGNLARDIKGERGMIAGDILSQVPQAFLNIEDTVMCNM</sequence>
<keyword evidence="4" id="KW-0520">NAD</keyword>
<keyword evidence="1" id="KW-0547">Nucleotide-binding</keyword>
<keyword evidence="5" id="KW-0456">Lyase</keyword>
<dbReference type="AlphaFoldDB" id="X1KS91"/>
<protein>
    <recommendedName>
        <fullName evidence="6">YjeF C-terminal domain-containing protein</fullName>
    </recommendedName>
</protein>
<organism evidence="7">
    <name type="scientific">marine sediment metagenome</name>
    <dbReference type="NCBI Taxonomy" id="412755"/>
    <lineage>
        <taxon>unclassified sequences</taxon>
        <taxon>metagenomes</taxon>
        <taxon>ecological metagenomes</taxon>
    </lineage>
</organism>
<comment type="caution">
    <text evidence="7">The sequence shown here is derived from an EMBL/GenBank/DDBJ whole genome shotgun (WGS) entry which is preliminary data.</text>
</comment>
<evidence type="ECO:0000256" key="4">
    <source>
        <dbReference type="ARBA" id="ARBA00023027"/>
    </source>
</evidence>
<dbReference type="GO" id="GO:0005524">
    <property type="term" value="F:ATP binding"/>
    <property type="evidence" value="ECO:0007669"/>
    <property type="project" value="UniProtKB-KW"/>
</dbReference>
<feature type="domain" description="YjeF C-terminal" evidence="6">
    <location>
        <begin position="1"/>
        <end position="94"/>
    </location>
</feature>
<keyword evidence="3" id="KW-0521">NADP</keyword>
<reference evidence="7" key="1">
    <citation type="journal article" date="2014" name="Front. Microbiol.">
        <title>High frequency of phylogenetically diverse reductive dehalogenase-homologous genes in deep subseafloor sedimentary metagenomes.</title>
        <authorList>
            <person name="Kawai M."/>
            <person name="Futagami T."/>
            <person name="Toyoda A."/>
            <person name="Takaki Y."/>
            <person name="Nishi S."/>
            <person name="Hori S."/>
            <person name="Arai W."/>
            <person name="Tsubouchi T."/>
            <person name="Morono Y."/>
            <person name="Uchiyama I."/>
            <person name="Ito T."/>
            <person name="Fujiyama A."/>
            <person name="Inagaki F."/>
            <person name="Takami H."/>
        </authorList>
    </citation>
    <scope>NUCLEOTIDE SEQUENCE</scope>
    <source>
        <strain evidence="7">Expedition CK06-06</strain>
    </source>
</reference>
<dbReference type="InterPro" id="IPR000631">
    <property type="entry name" value="CARKD"/>
</dbReference>
<evidence type="ECO:0000256" key="3">
    <source>
        <dbReference type="ARBA" id="ARBA00022857"/>
    </source>
</evidence>
<proteinExistence type="predicted"/>
<dbReference type="EMBL" id="BARU01046734">
    <property type="protein sequence ID" value="GAH93019.1"/>
    <property type="molecule type" value="Genomic_DNA"/>
</dbReference>
<dbReference type="InterPro" id="IPR017953">
    <property type="entry name" value="Carbohydrate_kinase_pred_CS"/>
</dbReference>
<dbReference type="GO" id="GO:0052855">
    <property type="term" value="F:ADP-dependent NAD(P)H-hydrate dehydratase activity"/>
    <property type="evidence" value="ECO:0007669"/>
    <property type="project" value="TreeGrafter"/>
</dbReference>
<dbReference type="CDD" id="cd01171">
    <property type="entry name" value="YXKO-related"/>
    <property type="match status" value="1"/>
</dbReference>
<evidence type="ECO:0000256" key="2">
    <source>
        <dbReference type="ARBA" id="ARBA00022840"/>
    </source>
</evidence>
<accession>X1KS91</accession>
<dbReference type="Gene3D" id="3.40.1190.20">
    <property type="match status" value="1"/>
</dbReference>
<evidence type="ECO:0000313" key="7">
    <source>
        <dbReference type="EMBL" id="GAH93019.1"/>
    </source>
</evidence>
<dbReference type="Pfam" id="PF01256">
    <property type="entry name" value="Carb_kinase"/>
    <property type="match status" value="1"/>
</dbReference>
<gene>
    <name evidence="7" type="ORF">S03H2_70358</name>
</gene>
<dbReference type="GO" id="GO:0110051">
    <property type="term" value="P:metabolite repair"/>
    <property type="evidence" value="ECO:0007669"/>
    <property type="project" value="TreeGrafter"/>
</dbReference>
<dbReference type="InterPro" id="IPR029056">
    <property type="entry name" value="Ribokinase-like"/>
</dbReference>
<name>X1KS91_9ZZZZ</name>
<dbReference type="PROSITE" id="PS01050">
    <property type="entry name" value="YJEF_C_2"/>
    <property type="match status" value="1"/>
</dbReference>
<evidence type="ECO:0000256" key="5">
    <source>
        <dbReference type="ARBA" id="ARBA00023239"/>
    </source>
</evidence>
<dbReference type="PANTHER" id="PTHR12592:SF0">
    <property type="entry name" value="ATP-DEPENDENT (S)-NAD(P)H-HYDRATE DEHYDRATASE"/>
    <property type="match status" value="1"/>
</dbReference>
<dbReference type="GO" id="GO:0052856">
    <property type="term" value="F:NAD(P)HX epimerase activity"/>
    <property type="evidence" value="ECO:0007669"/>
    <property type="project" value="TreeGrafter"/>
</dbReference>
<dbReference type="PANTHER" id="PTHR12592">
    <property type="entry name" value="ATP-DEPENDENT (S)-NAD(P)H-HYDRATE DEHYDRATASE FAMILY MEMBER"/>
    <property type="match status" value="1"/>
</dbReference>
<dbReference type="PROSITE" id="PS51383">
    <property type="entry name" value="YJEF_C_3"/>
    <property type="match status" value="1"/>
</dbReference>
<evidence type="ECO:0000259" key="6">
    <source>
        <dbReference type="PROSITE" id="PS51383"/>
    </source>
</evidence>